<dbReference type="EMBL" id="JAHRIQ010083092">
    <property type="protein sequence ID" value="MEQ2248504.1"/>
    <property type="molecule type" value="Genomic_DNA"/>
</dbReference>
<gene>
    <name evidence="1" type="ORF">ILYODFUR_019756</name>
</gene>
<keyword evidence="2" id="KW-1185">Reference proteome</keyword>
<comment type="caution">
    <text evidence="1">The sequence shown here is derived from an EMBL/GenBank/DDBJ whole genome shotgun (WGS) entry which is preliminary data.</text>
</comment>
<name>A0ABV0UUZ3_9TELE</name>
<evidence type="ECO:0000313" key="1">
    <source>
        <dbReference type="EMBL" id="MEQ2248504.1"/>
    </source>
</evidence>
<organism evidence="1 2">
    <name type="scientific">Ilyodon furcidens</name>
    <name type="common">goldbreast splitfin</name>
    <dbReference type="NCBI Taxonomy" id="33524"/>
    <lineage>
        <taxon>Eukaryota</taxon>
        <taxon>Metazoa</taxon>
        <taxon>Chordata</taxon>
        <taxon>Craniata</taxon>
        <taxon>Vertebrata</taxon>
        <taxon>Euteleostomi</taxon>
        <taxon>Actinopterygii</taxon>
        <taxon>Neopterygii</taxon>
        <taxon>Teleostei</taxon>
        <taxon>Neoteleostei</taxon>
        <taxon>Acanthomorphata</taxon>
        <taxon>Ovalentaria</taxon>
        <taxon>Atherinomorphae</taxon>
        <taxon>Cyprinodontiformes</taxon>
        <taxon>Goodeidae</taxon>
        <taxon>Ilyodon</taxon>
    </lineage>
</organism>
<reference evidence="1 2" key="1">
    <citation type="submission" date="2021-06" db="EMBL/GenBank/DDBJ databases">
        <authorList>
            <person name="Palmer J.M."/>
        </authorList>
    </citation>
    <scope>NUCLEOTIDE SEQUENCE [LARGE SCALE GENOMIC DNA]</scope>
    <source>
        <strain evidence="2">if_2019</strain>
        <tissue evidence="1">Muscle</tissue>
    </source>
</reference>
<sequence>MSVAAETPISHRGLINYPFYYTPLQIFCIHHIMHVFGLWEIRTQKTATCRGRKTDIPTEVVPVLTATPRCTPTESKMKIFENEYFFRPPNITSSHVPQKELDGLRFLFIRFC</sequence>
<dbReference type="Proteomes" id="UP001482620">
    <property type="component" value="Unassembled WGS sequence"/>
</dbReference>
<accession>A0ABV0UUZ3</accession>
<protein>
    <submittedName>
        <fullName evidence="1">Uncharacterized protein</fullName>
    </submittedName>
</protein>
<proteinExistence type="predicted"/>
<evidence type="ECO:0000313" key="2">
    <source>
        <dbReference type="Proteomes" id="UP001482620"/>
    </source>
</evidence>